<feature type="region of interest" description="Disordered" evidence="1">
    <location>
        <begin position="28"/>
        <end position="57"/>
    </location>
</feature>
<name>C6WR03_ACTMD</name>
<organism evidence="3 4">
    <name type="scientific">Actinosynnema mirum (strain ATCC 29888 / DSM 43827 / JCM 3225 / NBRC 14064 / NCIMB 13271 / NRRL B-12336 / IMRU 3971 / 101)</name>
    <dbReference type="NCBI Taxonomy" id="446462"/>
    <lineage>
        <taxon>Bacteria</taxon>
        <taxon>Bacillati</taxon>
        <taxon>Actinomycetota</taxon>
        <taxon>Actinomycetes</taxon>
        <taxon>Pseudonocardiales</taxon>
        <taxon>Pseudonocardiaceae</taxon>
        <taxon>Actinosynnema</taxon>
    </lineage>
</organism>
<feature type="signal peptide" evidence="2">
    <location>
        <begin position="1"/>
        <end position="29"/>
    </location>
</feature>
<dbReference type="STRING" id="446462.Amir_6901"/>
<gene>
    <name evidence="3" type="ordered locus">Amir_6901</name>
</gene>
<keyword evidence="2" id="KW-0732">Signal</keyword>
<keyword evidence="4" id="KW-1185">Reference proteome</keyword>
<dbReference type="Proteomes" id="UP000002213">
    <property type="component" value="Chromosome"/>
</dbReference>
<dbReference type="KEGG" id="ami:Amir_6901"/>
<reference evidence="3 4" key="1">
    <citation type="journal article" date="2009" name="Stand. Genomic Sci.">
        <title>Complete genome sequence of Actinosynnema mirum type strain (101).</title>
        <authorList>
            <person name="Land M."/>
            <person name="Lapidus A."/>
            <person name="Mayilraj S."/>
            <person name="Chen F."/>
            <person name="Copeland A."/>
            <person name="Del Rio T.G."/>
            <person name="Nolan M."/>
            <person name="Lucas S."/>
            <person name="Tice H."/>
            <person name="Cheng J.F."/>
            <person name="Chertkov O."/>
            <person name="Bruce D."/>
            <person name="Goodwin L."/>
            <person name="Pitluck S."/>
            <person name="Rohde M."/>
            <person name="Goker M."/>
            <person name="Pati A."/>
            <person name="Ivanova N."/>
            <person name="Mavromatis K."/>
            <person name="Chen A."/>
            <person name="Palaniappan K."/>
            <person name="Hauser L."/>
            <person name="Chang Y.J."/>
            <person name="Jeffries C.C."/>
            <person name="Brettin T."/>
            <person name="Detter J.C."/>
            <person name="Han C."/>
            <person name="Chain P."/>
            <person name="Tindall B.J."/>
            <person name="Bristow J."/>
            <person name="Eisen J.A."/>
            <person name="Markowitz V."/>
            <person name="Hugenholtz P."/>
            <person name="Kyrpides N.C."/>
            <person name="Klenk H.P."/>
        </authorList>
    </citation>
    <scope>NUCLEOTIDE SEQUENCE [LARGE SCALE GENOMIC DNA]</scope>
    <source>
        <strain evidence="4">ATCC 29888 / DSM 43827 / JCM 3225 / NBRC 14064 / NCIMB 13271 / NRRL B-12336 / IMRU 3971 / 101</strain>
    </source>
</reference>
<sequence>MRSSSRAVRVLLPLLGLLVVSCSDTQGGAAVPEQQGAGTSATAPTSTSKASNRPRELKLDGLDPCKVLTADQAKQLGVPESEPGDPKLGRFENVPNCYYSSLRGPSFSYTIGFNSTAGYEAWNSGGNLDVSPMAVSGYDAVWIKFKGDTPDSCTLAVDVADGEHLYVNYMPIGEKGTQEELCQKATTATEMALATLPSLS</sequence>
<accession>C6WR03</accession>
<protein>
    <recommendedName>
        <fullName evidence="5">DUF3558 domain-containing protein</fullName>
    </recommendedName>
</protein>
<dbReference type="eggNOG" id="ENOG5033V48">
    <property type="taxonomic scope" value="Bacteria"/>
</dbReference>
<evidence type="ECO:0000256" key="1">
    <source>
        <dbReference type="SAM" id="MobiDB-lite"/>
    </source>
</evidence>
<dbReference type="InterPro" id="IPR024520">
    <property type="entry name" value="DUF3558"/>
</dbReference>
<evidence type="ECO:0000313" key="4">
    <source>
        <dbReference type="Proteomes" id="UP000002213"/>
    </source>
</evidence>
<evidence type="ECO:0008006" key="5">
    <source>
        <dbReference type="Google" id="ProtNLM"/>
    </source>
</evidence>
<dbReference type="Pfam" id="PF12079">
    <property type="entry name" value="DUF3558"/>
    <property type="match status" value="1"/>
</dbReference>
<dbReference type="PROSITE" id="PS51257">
    <property type="entry name" value="PROKAR_LIPOPROTEIN"/>
    <property type="match status" value="1"/>
</dbReference>
<dbReference type="AlphaFoldDB" id="C6WR03"/>
<evidence type="ECO:0000256" key="2">
    <source>
        <dbReference type="SAM" id="SignalP"/>
    </source>
</evidence>
<dbReference type="EMBL" id="CP001630">
    <property type="protein sequence ID" value="ACU40696.1"/>
    <property type="molecule type" value="Genomic_DNA"/>
</dbReference>
<evidence type="ECO:0000313" key="3">
    <source>
        <dbReference type="EMBL" id="ACU40696.1"/>
    </source>
</evidence>
<feature type="chain" id="PRO_5002973047" description="DUF3558 domain-containing protein" evidence="2">
    <location>
        <begin position="30"/>
        <end position="200"/>
    </location>
</feature>
<feature type="compositionally biased region" description="Low complexity" evidence="1">
    <location>
        <begin position="37"/>
        <end position="51"/>
    </location>
</feature>
<dbReference type="HOGENOM" id="CLU_107157_0_0_11"/>
<proteinExistence type="predicted"/>